<dbReference type="SUPFAM" id="SSF56672">
    <property type="entry name" value="DNA/RNA polymerases"/>
    <property type="match status" value="1"/>
</dbReference>
<keyword evidence="3" id="KW-0548">Nucleotidyltransferase</keyword>
<evidence type="ECO:0000259" key="10">
    <source>
        <dbReference type="PROSITE" id="PS50878"/>
    </source>
</evidence>
<dbReference type="RefSeq" id="WP_188954494.1">
    <property type="nucleotide sequence ID" value="NZ_BMQW01000002.1"/>
</dbReference>
<keyword evidence="7" id="KW-0051">Antiviral defense</keyword>
<dbReference type="PANTHER" id="PTHR34047">
    <property type="entry name" value="NUCLEAR INTRON MATURASE 1, MITOCHONDRIAL-RELATED"/>
    <property type="match status" value="1"/>
</dbReference>
<evidence type="ECO:0000256" key="7">
    <source>
        <dbReference type="ARBA" id="ARBA00023118"/>
    </source>
</evidence>
<keyword evidence="12" id="KW-1185">Reference proteome</keyword>
<feature type="domain" description="Reverse transcriptase" evidence="10">
    <location>
        <begin position="1"/>
        <end position="239"/>
    </location>
</feature>
<comment type="caution">
    <text evidence="11">The sequence shown here is derived from an EMBL/GenBank/DDBJ whole genome shotgun (WGS) entry which is preliminary data.</text>
</comment>
<keyword evidence="4" id="KW-0479">Metal-binding</keyword>
<protein>
    <recommendedName>
        <fullName evidence="1">RNA-directed DNA polymerase</fullName>
        <ecNumber evidence="1">2.7.7.49</ecNumber>
    </recommendedName>
</protein>
<evidence type="ECO:0000313" key="12">
    <source>
        <dbReference type="Proteomes" id="UP000654004"/>
    </source>
</evidence>
<accession>A0ABQ2QI22</accession>
<dbReference type="InterPro" id="IPR000123">
    <property type="entry name" value="Reverse_transcriptase_msDNA"/>
</dbReference>
<evidence type="ECO:0000256" key="9">
    <source>
        <dbReference type="ARBA" id="ARBA00048173"/>
    </source>
</evidence>
<organism evidence="11 12">
    <name type="scientific">Shewanella ulleungensis</name>
    <dbReference type="NCBI Taxonomy" id="2282699"/>
    <lineage>
        <taxon>Bacteria</taxon>
        <taxon>Pseudomonadati</taxon>
        <taxon>Pseudomonadota</taxon>
        <taxon>Gammaproteobacteria</taxon>
        <taxon>Alteromonadales</taxon>
        <taxon>Shewanellaceae</taxon>
        <taxon>Shewanella</taxon>
    </lineage>
</organism>
<dbReference type="CDD" id="cd03487">
    <property type="entry name" value="RT_Bac_retron_II"/>
    <property type="match status" value="1"/>
</dbReference>
<dbReference type="Pfam" id="PF00078">
    <property type="entry name" value="RVT_1"/>
    <property type="match status" value="1"/>
</dbReference>
<dbReference type="InterPro" id="IPR000477">
    <property type="entry name" value="RT_dom"/>
</dbReference>
<comment type="similarity">
    <text evidence="8">Belongs to the bacterial reverse transcriptase family.</text>
</comment>
<dbReference type="PRINTS" id="PR00866">
    <property type="entry name" value="RNADNAPOLMS"/>
</dbReference>
<keyword evidence="2" id="KW-0808">Transferase</keyword>
<evidence type="ECO:0000256" key="6">
    <source>
        <dbReference type="ARBA" id="ARBA00022918"/>
    </source>
</evidence>
<sequence length="333" mass="38761">MELSKERRSLEEVFISTFHEKVNFDDFVNFSINKEYKTFEVNRRKIYAPSKKLKQFQRFINSSILEYADYNRDVVYSYRKGVSIRDAVEKHASSNFFYQTDISDFFGSITGDDIMKVINTSLLNVPVSDVLEYKQLLFELMVVDNNLPAGFATSPLLSNITLVDFDNALKKYCDRSNIIYTRYSDDLIISSVNEGFVDNINEVIKSFLHEHMGERFNLNYNKTKVRRKGQKVKILGFTILPNGIITISKSYKEEVESLLYFYLNDTDKFSDYVKNKINPRDNQIGDRTFEEFGISSLSGKLIAISSMDSLYISKLRKKYGNTIIEMFLRKTVN</sequence>
<evidence type="ECO:0000313" key="11">
    <source>
        <dbReference type="EMBL" id="GGP81499.1"/>
    </source>
</evidence>
<keyword evidence="6" id="KW-0695">RNA-directed DNA polymerase</keyword>
<comment type="catalytic activity">
    <reaction evidence="9">
        <text>DNA(n) + a 2'-deoxyribonucleoside 5'-triphosphate = DNA(n+1) + diphosphate</text>
        <dbReference type="Rhea" id="RHEA:22508"/>
        <dbReference type="Rhea" id="RHEA-COMP:17339"/>
        <dbReference type="Rhea" id="RHEA-COMP:17340"/>
        <dbReference type="ChEBI" id="CHEBI:33019"/>
        <dbReference type="ChEBI" id="CHEBI:61560"/>
        <dbReference type="ChEBI" id="CHEBI:173112"/>
        <dbReference type="EC" id="2.7.7.49"/>
    </reaction>
</comment>
<evidence type="ECO:0000256" key="3">
    <source>
        <dbReference type="ARBA" id="ARBA00022695"/>
    </source>
</evidence>
<dbReference type="EC" id="2.7.7.49" evidence="1"/>
<name>A0ABQ2QI22_9GAMM</name>
<dbReference type="EMBL" id="BMQW01000002">
    <property type="protein sequence ID" value="GGP81499.1"/>
    <property type="molecule type" value="Genomic_DNA"/>
</dbReference>
<dbReference type="Proteomes" id="UP000654004">
    <property type="component" value="Unassembled WGS sequence"/>
</dbReference>
<reference evidence="12" key="1">
    <citation type="journal article" date="2019" name="Int. J. Syst. Evol. Microbiol.">
        <title>The Global Catalogue of Microorganisms (GCM) 10K type strain sequencing project: providing services to taxonomists for standard genome sequencing and annotation.</title>
        <authorList>
            <consortium name="The Broad Institute Genomics Platform"/>
            <consortium name="The Broad Institute Genome Sequencing Center for Infectious Disease"/>
            <person name="Wu L."/>
            <person name="Ma J."/>
        </authorList>
    </citation>
    <scope>NUCLEOTIDE SEQUENCE [LARGE SCALE GENOMIC DNA]</scope>
    <source>
        <strain evidence="12">JCM 32305</strain>
    </source>
</reference>
<dbReference type="InterPro" id="IPR043502">
    <property type="entry name" value="DNA/RNA_pol_sf"/>
</dbReference>
<evidence type="ECO:0000256" key="8">
    <source>
        <dbReference type="ARBA" id="ARBA00034120"/>
    </source>
</evidence>
<dbReference type="PROSITE" id="PS50878">
    <property type="entry name" value="RT_POL"/>
    <property type="match status" value="1"/>
</dbReference>
<evidence type="ECO:0000256" key="2">
    <source>
        <dbReference type="ARBA" id="ARBA00022679"/>
    </source>
</evidence>
<dbReference type="InterPro" id="IPR051083">
    <property type="entry name" value="GrpII_Intron_Splice-Mob/Def"/>
</dbReference>
<evidence type="ECO:0000256" key="5">
    <source>
        <dbReference type="ARBA" id="ARBA00022842"/>
    </source>
</evidence>
<gene>
    <name evidence="11" type="ORF">GCM10009410_13140</name>
</gene>
<evidence type="ECO:0000256" key="4">
    <source>
        <dbReference type="ARBA" id="ARBA00022723"/>
    </source>
</evidence>
<keyword evidence="5" id="KW-0460">Magnesium</keyword>
<evidence type="ECO:0000256" key="1">
    <source>
        <dbReference type="ARBA" id="ARBA00012493"/>
    </source>
</evidence>
<dbReference type="PANTHER" id="PTHR34047:SF7">
    <property type="entry name" value="RNA-DIRECTED DNA POLYMERASE"/>
    <property type="match status" value="1"/>
</dbReference>
<proteinExistence type="inferred from homology"/>